<evidence type="ECO:0000259" key="6">
    <source>
        <dbReference type="PROSITE" id="PS50825"/>
    </source>
</evidence>
<organism evidence="8 9">
    <name type="scientific">Actinia tenebrosa</name>
    <name type="common">Australian red waratah sea anemone</name>
    <dbReference type="NCBI Taxonomy" id="6105"/>
    <lineage>
        <taxon>Eukaryota</taxon>
        <taxon>Metazoa</taxon>
        <taxon>Cnidaria</taxon>
        <taxon>Anthozoa</taxon>
        <taxon>Hexacorallia</taxon>
        <taxon>Actiniaria</taxon>
        <taxon>Actiniidae</taxon>
        <taxon>Actinia</taxon>
    </lineage>
</organism>
<feature type="signal peptide" evidence="5">
    <location>
        <begin position="1"/>
        <end position="26"/>
    </location>
</feature>
<dbReference type="RefSeq" id="XP_031560698.1">
    <property type="nucleotide sequence ID" value="XM_031704838.1"/>
</dbReference>
<protein>
    <submittedName>
        <fullName evidence="9">Sushi, von Willebrand factor type A, EGF and pentraxin domain-containing protein 1-like</fullName>
    </submittedName>
</protein>
<evidence type="ECO:0000256" key="5">
    <source>
        <dbReference type="SAM" id="SignalP"/>
    </source>
</evidence>
<keyword evidence="1" id="KW-0677">Repeat</keyword>
<evidence type="ECO:0000256" key="1">
    <source>
        <dbReference type="ARBA" id="ARBA00022737"/>
    </source>
</evidence>
<dbReference type="GO" id="GO:0009986">
    <property type="term" value="C:cell surface"/>
    <property type="evidence" value="ECO:0007669"/>
    <property type="project" value="TreeGrafter"/>
</dbReference>
<feature type="chain" id="PRO_5028100242" evidence="5">
    <location>
        <begin position="27"/>
        <end position="1214"/>
    </location>
</feature>
<dbReference type="SMART" id="SM01411">
    <property type="entry name" value="Ephrin_rec_like"/>
    <property type="match status" value="4"/>
</dbReference>
<name>A0A6P8HZ45_ACTTE</name>
<dbReference type="GeneID" id="116296766"/>
<keyword evidence="5" id="KW-0732">Signal</keyword>
<reference evidence="9" key="1">
    <citation type="submission" date="2025-08" db="UniProtKB">
        <authorList>
            <consortium name="RefSeq"/>
        </authorList>
    </citation>
    <scope>IDENTIFICATION</scope>
    <source>
        <tissue evidence="9">Tentacle</tissue>
    </source>
</reference>
<keyword evidence="3" id="KW-0768">Sushi</keyword>
<dbReference type="Gene3D" id="2.10.50.10">
    <property type="entry name" value="Tumor Necrosis Factor Receptor, subunit A, domain 2"/>
    <property type="match status" value="4"/>
</dbReference>
<dbReference type="Pfam" id="PF00084">
    <property type="entry name" value="Sushi"/>
    <property type="match status" value="1"/>
</dbReference>
<dbReference type="PANTHER" id="PTHR24046:SF5">
    <property type="entry name" value="EGF-LIKE DOMAIN-CONTAINING PROTEIN"/>
    <property type="match status" value="1"/>
</dbReference>
<keyword evidence="2" id="KW-1015">Disulfide bond</keyword>
<dbReference type="PROSITE" id="PS50825">
    <property type="entry name" value="HYR"/>
    <property type="match status" value="2"/>
</dbReference>
<dbReference type="KEGG" id="aten:116296766"/>
<dbReference type="Gene3D" id="2.10.70.10">
    <property type="entry name" value="Complement Module, domain 1"/>
    <property type="match status" value="2"/>
</dbReference>
<dbReference type="GO" id="GO:0005615">
    <property type="term" value="C:extracellular space"/>
    <property type="evidence" value="ECO:0007669"/>
    <property type="project" value="TreeGrafter"/>
</dbReference>
<dbReference type="Pfam" id="PF07699">
    <property type="entry name" value="Ephrin_rec_like"/>
    <property type="match status" value="4"/>
</dbReference>
<dbReference type="PROSITE" id="PS50923">
    <property type="entry name" value="SUSHI"/>
    <property type="match status" value="2"/>
</dbReference>
<dbReference type="InterPro" id="IPR011641">
    <property type="entry name" value="Tyr-kin_ephrin_A/B_rcpt-like"/>
</dbReference>
<dbReference type="InterPro" id="IPR000436">
    <property type="entry name" value="Sushi_SCR_CCP_dom"/>
</dbReference>
<dbReference type="OrthoDB" id="6515930at2759"/>
<dbReference type="InterPro" id="IPR035976">
    <property type="entry name" value="Sushi/SCR/CCP_sf"/>
</dbReference>
<dbReference type="Pfam" id="PF02494">
    <property type="entry name" value="HYR"/>
    <property type="match status" value="2"/>
</dbReference>
<evidence type="ECO:0000256" key="4">
    <source>
        <dbReference type="SAM" id="MobiDB-lite"/>
    </source>
</evidence>
<sequence length="1214" mass="134482">MAPVQVKAVNLLQALFLIILFDELFAEQDQKLRINVLKPEFKSDPEGLLLHRDQANNFRESHGRRRRDLWEECYDEGCSKEEVEEVVSGHALHQYYYGWRCMKLYGSDWTYSGNPSTLQCSNILRDVKVCVNSRTGVGRSQSRNCYFGSAKNVYAVYMENGCNDGKMGNWKLTFNDPSNSVRYVYNVGCRDKENFATVRGATMYSATLVGGGGGDGYISNYKLGWFGYDSKNCGHPGVPANGNLIGNNFYETSQVTYTCRYGYTRVGNERRTCQWHGWDGSLPVCKRLCDPGTYSSRGYEPCTPCRIGTYQPNKRSRSCISCPGGKSTDTTGKRFLSDCHHKCSKAVCNLQAWSQWSDSDSSFENQCASQIRKRFYKKTWQEILDPSGCDSVNKVCPPDQSERRQRVVYCDPLPEPEYGYYLPKNCTITKQACKSVSSSVCMFFCGKGFDRQGTDADFRRVCKADGRWTTSSAKCKDTMAPEITCPENVEVGNERGKSYARVNLPNANATDNSGKTPSIRISTPNIEAMQIFQISETATTVYYSATDDAGLTSNCSFTVKVKDTEKPQVLECPKEHLVYTSERPKRVVFPEPKFQDNYDTAPVITASHKPGALFYWKKYTLTFSARDKAGNTATCSYPLQVGPLTCPLYDPPANGIRSCNIKVNEAKQEYVCVVQCNENYDFDEKPEWSSYACMNGAWNGYKFPIYQQLPEGRPWKDCAVKSSPTGVAKNVKVYAGSCLSGNEETQKKIKEQFLEFINQDPLLSSMFSCLGNNNVDCQLANVKVSKIIDYCLFPSRGLDENAYVIDIKMKVLDLNPDSSSLEKQKLKDIETKMLANKQIVDDAIKRATSMVMKVQVDSVDVEDEDVKGACALGKVVVVKSGSGSELDRSVCVDCSAGTYYSKDAEACVQCKNGTYQDTEGQVYCKVCPGGTSTIGRGAKSLQDCKGICEGGRYSTTGLETCVACSVGKYQPNNHSTSCLPCPAGTSTFDIGTTSIEDCKKLCTAGQFSKHGGLGACLPCPRGTYQPNAKEKSCIKCPSGMTTVGDGSTSKDQCKSSCRMDFENSIDHWTKTGTAFNNQPTYGDNPRFRNRESAQQQGNWWIGGAENRPSPSHPAGQIQGDGPTGTLTSPTFQITGKSLSFLIGGGCDVTKVRVELLIDGLVVKRETGRCFESMERRCWDVSEYQGKVAQVRLVDQSTGSWGHINFDDLRGDSCI</sequence>
<evidence type="ECO:0000313" key="8">
    <source>
        <dbReference type="Proteomes" id="UP000515163"/>
    </source>
</evidence>
<feature type="domain" description="Sushi" evidence="7">
    <location>
        <begin position="408"/>
        <end position="477"/>
    </location>
</feature>
<accession>A0A6P8HZ45</accession>
<dbReference type="SUPFAM" id="SSF57184">
    <property type="entry name" value="Growth factor receptor domain"/>
    <property type="match status" value="1"/>
</dbReference>
<evidence type="ECO:0000256" key="2">
    <source>
        <dbReference type="ARBA" id="ARBA00023157"/>
    </source>
</evidence>
<comment type="caution">
    <text evidence="3">Lacks conserved residue(s) required for the propagation of feature annotation.</text>
</comment>
<dbReference type="GO" id="GO:0007165">
    <property type="term" value="P:signal transduction"/>
    <property type="evidence" value="ECO:0007669"/>
    <property type="project" value="TreeGrafter"/>
</dbReference>
<gene>
    <name evidence="9" type="primary">LOC116296766</name>
</gene>
<dbReference type="InParanoid" id="A0A6P8HZ45"/>
<dbReference type="FunFam" id="2.10.50.10:FF:000018">
    <property type="entry name" value="Sushi, von Willebrand factor type A, EGF and pentraxin domain-containing 1"/>
    <property type="match status" value="2"/>
</dbReference>
<dbReference type="PANTHER" id="PTHR24046">
    <property type="entry name" value="SIGNAL PEPTIDE, CUB AND EGF-LIKE DOMAIN-CONTAINING"/>
    <property type="match status" value="1"/>
</dbReference>
<dbReference type="InterPro" id="IPR009030">
    <property type="entry name" value="Growth_fac_rcpt_cys_sf"/>
</dbReference>
<feature type="region of interest" description="Disordered" evidence="4">
    <location>
        <begin position="1100"/>
        <end position="1126"/>
    </location>
</feature>
<dbReference type="InterPro" id="IPR052071">
    <property type="entry name" value="SCUB_EGF-like_domain"/>
</dbReference>
<evidence type="ECO:0000313" key="9">
    <source>
        <dbReference type="RefSeq" id="XP_031560698.1"/>
    </source>
</evidence>
<dbReference type="InterPro" id="IPR003410">
    <property type="entry name" value="HYR_dom"/>
</dbReference>
<dbReference type="SUPFAM" id="SSF57535">
    <property type="entry name" value="Complement control module/SCR domain"/>
    <property type="match status" value="2"/>
</dbReference>
<evidence type="ECO:0000259" key="7">
    <source>
        <dbReference type="PROSITE" id="PS50923"/>
    </source>
</evidence>
<feature type="domain" description="HYR" evidence="6">
    <location>
        <begin position="562"/>
        <end position="643"/>
    </location>
</feature>
<evidence type="ECO:0000256" key="3">
    <source>
        <dbReference type="PROSITE-ProRule" id="PRU00302"/>
    </source>
</evidence>
<feature type="domain" description="HYR" evidence="6">
    <location>
        <begin position="476"/>
        <end position="561"/>
    </location>
</feature>
<feature type="domain" description="Sushi" evidence="7">
    <location>
        <begin position="231"/>
        <end position="287"/>
    </location>
</feature>
<keyword evidence="8" id="KW-1185">Reference proteome</keyword>
<dbReference type="SMART" id="SM00032">
    <property type="entry name" value="CCP"/>
    <property type="match status" value="3"/>
</dbReference>
<proteinExistence type="predicted"/>
<dbReference type="Proteomes" id="UP000515163">
    <property type="component" value="Unplaced"/>
</dbReference>
<dbReference type="AlphaFoldDB" id="A0A6P8HZ45"/>
<dbReference type="CDD" id="cd00033">
    <property type="entry name" value="CCP"/>
    <property type="match status" value="2"/>
</dbReference>